<feature type="site" description="Interaction with phosphoserine on interacting protein" evidence="2">
    <location>
        <position position="62"/>
    </location>
</feature>
<gene>
    <name evidence="4" type="ORF">SLOPH_2369</name>
</gene>
<organism evidence="4 5">
    <name type="scientific">Spraguea lophii (strain 42_110)</name>
    <name type="common">Microsporidian parasite</name>
    <dbReference type="NCBI Taxonomy" id="1358809"/>
    <lineage>
        <taxon>Eukaryota</taxon>
        <taxon>Fungi</taxon>
        <taxon>Fungi incertae sedis</taxon>
        <taxon>Microsporidia</taxon>
        <taxon>Spragueidae</taxon>
        <taxon>Spraguea</taxon>
    </lineage>
</organism>
<dbReference type="PRINTS" id="PR00305">
    <property type="entry name" value="1433ZETA"/>
</dbReference>
<dbReference type="PIRSF" id="PIRSF000868">
    <property type="entry name" value="14-3-3"/>
    <property type="match status" value="1"/>
</dbReference>
<dbReference type="InParanoid" id="S7XFS0"/>
<dbReference type="OrthoDB" id="10260625at2759"/>
<dbReference type="InterPro" id="IPR000308">
    <property type="entry name" value="14-3-3"/>
</dbReference>
<evidence type="ECO:0000313" key="4">
    <source>
        <dbReference type="EMBL" id="EPR77894.1"/>
    </source>
</evidence>
<name>S7XFS0_SPRLO</name>
<dbReference type="FunCoup" id="S7XFS0">
    <property type="interactions" value="177"/>
</dbReference>
<reference evidence="5" key="1">
    <citation type="journal article" date="2013" name="PLoS Genet.">
        <title>The genome of Spraguea lophii and the basis of host-microsporidian interactions.</title>
        <authorList>
            <person name="Campbell S.E."/>
            <person name="Williams T.A."/>
            <person name="Yousuf A."/>
            <person name="Soanes D.M."/>
            <person name="Paszkiewicz K.H."/>
            <person name="Williams B.A.P."/>
        </authorList>
    </citation>
    <scope>NUCLEOTIDE SEQUENCE [LARGE SCALE GENOMIC DNA]</scope>
    <source>
        <strain evidence="5">42_110</strain>
    </source>
</reference>
<dbReference type="PANTHER" id="PTHR18860">
    <property type="entry name" value="14-3-3 PROTEIN"/>
    <property type="match status" value="1"/>
</dbReference>
<dbReference type="InterPro" id="IPR036815">
    <property type="entry name" value="14-3-3_dom_sf"/>
</dbReference>
<dbReference type="STRING" id="1358809.S7XFS0"/>
<dbReference type="Pfam" id="PF00244">
    <property type="entry name" value="14-3-3"/>
    <property type="match status" value="1"/>
</dbReference>
<dbReference type="SUPFAM" id="SSF48445">
    <property type="entry name" value="14-3-3 protein"/>
    <property type="match status" value="1"/>
</dbReference>
<dbReference type="HOGENOM" id="CLU_058290_0_0_1"/>
<dbReference type="OMA" id="SKGTDKH"/>
<comment type="caution">
    <text evidence="4">The sequence shown here is derived from an EMBL/GenBank/DDBJ whole genome shotgun (WGS) entry which is preliminary data.</text>
</comment>
<accession>S7XFS0</accession>
<dbReference type="CDD" id="cd08774">
    <property type="entry name" value="14-3-3"/>
    <property type="match status" value="1"/>
</dbReference>
<keyword evidence="5" id="KW-1185">Reference proteome</keyword>
<protein>
    <submittedName>
        <fullName evidence="4">14-3-3 protein</fullName>
    </submittedName>
</protein>
<sequence length="255" mass="29489">MTKTFDYYIFCAKMAERAERYDEMAKSMKEAIKLTQEGDLAIGPETRNLFSVAYKNMAGARRASWRILSAERQKPENSSDERSNKLITYISDIETELKNICDDVLDLLENYILNSNKVINDKELTVYFLKMKGDYHRYKAEVETGEELTISINASGKAYEDAMEIAVTLPPTSPVKLGLALNYSVFYYEILKQFERACALAKAAFDEAITDLDRLSEENYKDSTLIMQLLRDNITLWSNKEEEEEEAMERENEYQ</sequence>
<feature type="domain" description="14-3-3" evidence="3">
    <location>
        <begin position="6"/>
        <end position="251"/>
    </location>
</feature>
<dbReference type="Gene3D" id="1.20.190.20">
    <property type="entry name" value="14-3-3 domain"/>
    <property type="match status" value="1"/>
</dbReference>
<comment type="similarity">
    <text evidence="1">Belongs to the 14-3-3 family.</text>
</comment>
<evidence type="ECO:0000256" key="1">
    <source>
        <dbReference type="ARBA" id="ARBA00006141"/>
    </source>
</evidence>
<dbReference type="AlphaFoldDB" id="S7XFS0"/>
<dbReference type="EMBL" id="ATCN01001165">
    <property type="protein sequence ID" value="EPR77894.1"/>
    <property type="molecule type" value="Genomic_DNA"/>
</dbReference>
<evidence type="ECO:0000313" key="5">
    <source>
        <dbReference type="Proteomes" id="UP000014978"/>
    </source>
</evidence>
<feature type="site" description="Interaction with phosphoserine on interacting protein" evidence="2">
    <location>
        <position position="137"/>
    </location>
</feature>
<dbReference type="SMART" id="SM00101">
    <property type="entry name" value="14_3_3"/>
    <property type="match status" value="1"/>
</dbReference>
<proteinExistence type="inferred from homology"/>
<dbReference type="InterPro" id="IPR023410">
    <property type="entry name" value="14-3-3_domain"/>
</dbReference>
<evidence type="ECO:0000256" key="2">
    <source>
        <dbReference type="PIRSR" id="PIRSR000868-1"/>
    </source>
</evidence>
<evidence type="ECO:0000259" key="3">
    <source>
        <dbReference type="SMART" id="SM00101"/>
    </source>
</evidence>
<dbReference type="VEuPathDB" id="MicrosporidiaDB:SLOPH_2369"/>
<dbReference type="Proteomes" id="UP000014978">
    <property type="component" value="Unassembled WGS sequence"/>
</dbReference>